<keyword evidence="2" id="KW-1185">Reference proteome</keyword>
<name>A0AAJ7RML5_CEPCN</name>
<evidence type="ECO:0000313" key="3">
    <source>
        <dbReference type="RefSeq" id="XP_024943232.1"/>
    </source>
</evidence>
<evidence type="ECO:0000256" key="1">
    <source>
        <dbReference type="SAM" id="MobiDB-lite"/>
    </source>
</evidence>
<gene>
    <name evidence="3" type="primary">LOC112494683</name>
</gene>
<protein>
    <submittedName>
        <fullName evidence="3">Uncharacterized protein LOC112494683 isoform X2</fullName>
    </submittedName>
</protein>
<evidence type="ECO:0000313" key="2">
    <source>
        <dbReference type="Proteomes" id="UP000694920"/>
    </source>
</evidence>
<reference evidence="3" key="1">
    <citation type="submission" date="2025-08" db="UniProtKB">
        <authorList>
            <consortium name="RefSeq"/>
        </authorList>
    </citation>
    <scope>IDENTIFICATION</scope>
</reference>
<dbReference type="RefSeq" id="XP_024943232.1">
    <property type="nucleotide sequence ID" value="XM_025087464.1"/>
</dbReference>
<dbReference type="Proteomes" id="UP000694920">
    <property type="component" value="Unplaced"/>
</dbReference>
<dbReference type="AlphaFoldDB" id="A0AAJ7RML5"/>
<organism evidence="2 3">
    <name type="scientific">Cephus cinctus</name>
    <name type="common">Wheat stem sawfly</name>
    <dbReference type="NCBI Taxonomy" id="211228"/>
    <lineage>
        <taxon>Eukaryota</taxon>
        <taxon>Metazoa</taxon>
        <taxon>Ecdysozoa</taxon>
        <taxon>Arthropoda</taxon>
        <taxon>Hexapoda</taxon>
        <taxon>Insecta</taxon>
        <taxon>Pterygota</taxon>
        <taxon>Neoptera</taxon>
        <taxon>Endopterygota</taxon>
        <taxon>Hymenoptera</taxon>
        <taxon>Cephoidea</taxon>
        <taxon>Cephidae</taxon>
        <taxon>Cephus</taxon>
    </lineage>
</organism>
<feature type="region of interest" description="Disordered" evidence="1">
    <location>
        <begin position="69"/>
        <end position="88"/>
    </location>
</feature>
<sequence>MALITYRHYVKNLYQRYKRWTSLYTRLTTRLEDRGQHGWCLRLNCQYGKAIKMKETRRRVCDGNRVVALGNSEGQNLGSPKGSGECST</sequence>
<dbReference type="GeneID" id="112494683"/>
<proteinExistence type="predicted"/>
<accession>A0AAJ7RML5</accession>